<comment type="caution">
    <text evidence="1">The sequence shown here is derived from an EMBL/GenBank/DDBJ whole genome shotgun (WGS) entry which is preliminary data.</text>
</comment>
<keyword evidence="2" id="KW-1185">Reference proteome</keyword>
<proteinExistence type="predicted"/>
<dbReference type="EMBL" id="JAMPLM010000017">
    <property type="protein sequence ID" value="MEP1060377.1"/>
    <property type="molecule type" value="Genomic_DNA"/>
</dbReference>
<name>A0ABV0KMM7_9CYAN</name>
<dbReference type="RefSeq" id="WP_190446259.1">
    <property type="nucleotide sequence ID" value="NZ_JAMPLM010000017.1"/>
</dbReference>
<sequence>MPDTSLSATSSQVTSADRGNLSAFSAAELAQALLEKLAIAERDWHRLKSNRKVRANEQAAAAIVFLLKNQPDEALPRLQQAVAWLDRSISAPPCPSHGDRAKREE</sequence>
<organism evidence="1 2">
    <name type="scientific">Stenomitos frigidus AS-A4</name>
    <dbReference type="NCBI Taxonomy" id="2933935"/>
    <lineage>
        <taxon>Bacteria</taxon>
        <taxon>Bacillati</taxon>
        <taxon>Cyanobacteriota</taxon>
        <taxon>Cyanophyceae</taxon>
        <taxon>Leptolyngbyales</taxon>
        <taxon>Leptolyngbyaceae</taxon>
        <taxon>Stenomitos</taxon>
    </lineage>
</organism>
<dbReference type="Proteomes" id="UP001476950">
    <property type="component" value="Unassembled WGS sequence"/>
</dbReference>
<reference evidence="1 2" key="1">
    <citation type="submission" date="2022-04" db="EMBL/GenBank/DDBJ databases">
        <title>Positive selection, recombination, and allopatry shape intraspecific diversity of widespread and dominant cyanobacteria.</title>
        <authorList>
            <person name="Wei J."/>
            <person name="Shu W."/>
            <person name="Hu C."/>
        </authorList>
    </citation>
    <scope>NUCLEOTIDE SEQUENCE [LARGE SCALE GENOMIC DNA]</scope>
    <source>
        <strain evidence="1 2">AS-A4</strain>
    </source>
</reference>
<dbReference type="InterPro" id="IPR045511">
    <property type="entry name" value="DUF6439"/>
</dbReference>
<dbReference type="Pfam" id="PF20035">
    <property type="entry name" value="DUF6439"/>
    <property type="match status" value="1"/>
</dbReference>
<accession>A0ABV0KMM7</accession>
<evidence type="ECO:0000313" key="1">
    <source>
        <dbReference type="EMBL" id="MEP1060377.1"/>
    </source>
</evidence>
<protein>
    <submittedName>
        <fullName evidence="1">DUF6439 family protein</fullName>
    </submittedName>
</protein>
<evidence type="ECO:0000313" key="2">
    <source>
        <dbReference type="Proteomes" id="UP001476950"/>
    </source>
</evidence>
<gene>
    <name evidence="1" type="ORF">NDI38_18230</name>
</gene>